<comment type="caution">
    <text evidence="3">Lacks conserved residue(s) required for the propagation of feature annotation.</text>
</comment>
<evidence type="ECO:0000256" key="2">
    <source>
        <dbReference type="ARBA" id="ARBA00023163"/>
    </source>
</evidence>
<evidence type="ECO:0000313" key="4">
    <source>
        <dbReference type="EMBL" id="KAF0933654.1"/>
    </source>
</evidence>
<dbReference type="EMBL" id="SPHZ02000001">
    <property type="protein sequence ID" value="KAF0933654.1"/>
    <property type="molecule type" value="Genomic_DNA"/>
</dbReference>
<keyword evidence="5" id="KW-1185">Reference proteome</keyword>
<name>A0A6G1F9W8_9ORYZ</name>
<organism evidence="4 5">
    <name type="scientific">Oryza meyeriana var. granulata</name>
    <dbReference type="NCBI Taxonomy" id="110450"/>
    <lineage>
        <taxon>Eukaryota</taxon>
        <taxon>Viridiplantae</taxon>
        <taxon>Streptophyta</taxon>
        <taxon>Embryophyta</taxon>
        <taxon>Tracheophyta</taxon>
        <taxon>Spermatophyta</taxon>
        <taxon>Magnoliopsida</taxon>
        <taxon>Liliopsida</taxon>
        <taxon>Poales</taxon>
        <taxon>Poaceae</taxon>
        <taxon>BOP clade</taxon>
        <taxon>Oryzoideae</taxon>
        <taxon>Oryzeae</taxon>
        <taxon>Oryzinae</taxon>
        <taxon>Oryza</taxon>
        <taxon>Oryza meyeriana</taxon>
    </lineage>
</organism>
<reference evidence="4 5" key="1">
    <citation type="submission" date="2019-11" db="EMBL/GenBank/DDBJ databases">
        <title>Whole genome sequence of Oryza granulata.</title>
        <authorList>
            <person name="Li W."/>
        </authorList>
    </citation>
    <scope>NUCLEOTIDE SEQUENCE [LARGE SCALE GENOMIC DNA]</scope>
    <source>
        <strain evidence="5">cv. Menghai</strain>
        <tissue evidence="4">Leaf</tissue>
    </source>
</reference>
<evidence type="ECO:0000256" key="1">
    <source>
        <dbReference type="ARBA" id="ARBA00023015"/>
    </source>
</evidence>
<feature type="short sequence motif" description="VHIID" evidence="3">
    <location>
        <begin position="129"/>
        <end position="133"/>
    </location>
</feature>
<sequence>MRWMEHLLNSCVVAVEAGNMLRVQHLFYVLGELESFSGNANYRLATHRLRALARRLPATIGPMAAAAVRVPACECPTPMFTRAEPRLFCASLIRFHEVSPWFAPPNALVNVAIMHALTCSAAAAAHRPLHVIDLGVSHGVQWPTLLESLTRQPGS</sequence>
<dbReference type="PANTHER" id="PTHR31636">
    <property type="entry name" value="OSJNBA0084A10.13 PROTEIN-RELATED"/>
    <property type="match status" value="1"/>
</dbReference>
<gene>
    <name evidence="4" type="ORF">E2562_018887</name>
</gene>
<dbReference type="OrthoDB" id="1908565at2759"/>
<comment type="similarity">
    <text evidence="3">Belongs to the GRAS family.</text>
</comment>
<evidence type="ECO:0000256" key="3">
    <source>
        <dbReference type="PROSITE-ProRule" id="PRU01191"/>
    </source>
</evidence>
<dbReference type="InterPro" id="IPR005202">
    <property type="entry name" value="TF_GRAS"/>
</dbReference>
<dbReference type="Pfam" id="PF03514">
    <property type="entry name" value="GRAS"/>
    <property type="match status" value="1"/>
</dbReference>
<evidence type="ECO:0000313" key="5">
    <source>
        <dbReference type="Proteomes" id="UP000479710"/>
    </source>
</evidence>
<accession>A0A6G1F9W8</accession>
<keyword evidence="1" id="KW-0805">Transcription regulation</keyword>
<proteinExistence type="inferred from homology"/>
<dbReference type="PROSITE" id="PS50985">
    <property type="entry name" value="GRAS"/>
    <property type="match status" value="1"/>
</dbReference>
<protein>
    <submittedName>
        <fullName evidence="4">Uncharacterized protein</fullName>
    </submittedName>
</protein>
<dbReference type="AlphaFoldDB" id="A0A6G1F9W8"/>
<dbReference type="Proteomes" id="UP000479710">
    <property type="component" value="Unassembled WGS sequence"/>
</dbReference>
<keyword evidence="2" id="KW-0804">Transcription</keyword>
<comment type="caution">
    <text evidence="4">The sequence shown here is derived from an EMBL/GenBank/DDBJ whole genome shotgun (WGS) entry which is preliminary data.</text>
</comment>